<evidence type="ECO:0000313" key="9">
    <source>
        <dbReference type="Proteomes" id="UP000054047"/>
    </source>
</evidence>
<dbReference type="UniPathway" id="UPA00378"/>
<dbReference type="InterPro" id="IPR003038">
    <property type="entry name" value="DAD/Ost2"/>
</dbReference>
<evidence type="ECO:0000313" key="8">
    <source>
        <dbReference type="EMBL" id="KIH65208.1"/>
    </source>
</evidence>
<keyword evidence="4" id="KW-0812">Transmembrane</keyword>
<evidence type="ECO:0000256" key="2">
    <source>
        <dbReference type="ARBA" id="ARBA00004922"/>
    </source>
</evidence>
<dbReference type="Proteomes" id="UP000054047">
    <property type="component" value="Unassembled WGS sequence"/>
</dbReference>
<proteinExistence type="inferred from homology"/>
<evidence type="ECO:0000256" key="5">
    <source>
        <dbReference type="ARBA" id="ARBA00022824"/>
    </source>
</evidence>
<keyword evidence="6" id="KW-1133">Transmembrane helix</keyword>
<dbReference type="OrthoDB" id="445566at2759"/>
<reference evidence="8 9" key="1">
    <citation type="submission" date="2013-12" db="EMBL/GenBank/DDBJ databases">
        <title>Draft genome of the parsitic nematode Ancylostoma duodenale.</title>
        <authorList>
            <person name="Mitreva M."/>
        </authorList>
    </citation>
    <scope>NUCLEOTIDE SEQUENCE [LARGE SCALE GENOMIC DNA]</scope>
    <source>
        <strain evidence="8 9">Zhejiang</strain>
    </source>
</reference>
<dbReference type="Pfam" id="PF02109">
    <property type="entry name" value="DAD"/>
    <property type="match status" value="1"/>
</dbReference>
<organism evidence="8 9">
    <name type="scientific">Ancylostoma duodenale</name>
    <dbReference type="NCBI Taxonomy" id="51022"/>
    <lineage>
        <taxon>Eukaryota</taxon>
        <taxon>Metazoa</taxon>
        <taxon>Ecdysozoa</taxon>
        <taxon>Nematoda</taxon>
        <taxon>Chromadorea</taxon>
        <taxon>Rhabditida</taxon>
        <taxon>Rhabditina</taxon>
        <taxon>Rhabditomorpha</taxon>
        <taxon>Strongyloidea</taxon>
        <taxon>Ancylostomatidae</taxon>
        <taxon>Ancylostomatinae</taxon>
        <taxon>Ancylostoma</taxon>
    </lineage>
</organism>
<comment type="subcellular location">
    <subcellularLocation>
        <location evidence="1">Endoplasmic reticulum membrane</location>
        <topology evidence="1">Multi-pass membrane protein</topology>
    </subcellularLocation>
</comment>
<protein>
    <submittedName>
        <fullName evidence="8">Uncharacterized protein</fullName>
    </submittedName>
</protein>
<dbReference type="AlphaFoldDB" id="A0A0C2D6G1"/>
<keyword evidence="9" id="KW-1185">Reference proteome</keyword>
<sequence>MNQNVVHAARDVRQIVDEFGRVALCKIANVGKTVNRHIMQAVQVLQKLFEDYKRTTPGKLKIIDAYMLYILLTGIAQLQVWTESQCRRILFLFASQPCRQRNGQPFFSQIARGADA</sequence>
<gene>
    <name evidence="8" type="ORF">ANCDUO_04471</name>
</gene>
<evidence type="ECO:0000256" key="7">
    <source>
        <dbReference type="ARBA" id="ARBA00023136"/>
    </source>
</evidence>
<evidence type="ECO:0000256" key="3">
    <source>
        <dbReference type="ARBA" id="ARBA00009386"/>
    </source>
</evidence>
<accession>A0A0C2D6G1</accession>
<keyword evidence="5" id="KW-0256">Endoplasmic reticulum</keyword>
<dbReference type="EMBL" id="KN727654">
    <property type="protein sequence ID" value="KIH65208.1"/>
    <property type="molecule type" value="Genomic_DNA"/>
</dbReference>
<comment type="similarity">
    <text evidence="3">Belongs to the DAD/OST2 family.</text>
</comment>
<comment type="pathway">
    <text evidence="2">Protein modification; protein glycosylation.</text>
</comment>
<evidence type="ECO:0000256" key="4">
    <source>
        <dbReference type="ARBA" id="ARBA00022692"/>
    </source>
</evidence>
<dbReference type="GO" id="GO:0008250">
    <property type="term" value="C:oligosaccharyltransferase complex"/>
    <property type="evidence" value="ECO:0007669"/>
    <property type="project" value="InterPro"/>
</dbReference>
<keyword evidence="7" id="KW-0472">Membrane</keyword>
<evidence type="ECO:0000256" key="1">
    <source>
        <dbReference type="ARBA" id="ARBA00004477"/>
    </source>
</evidence>
<name>A0A0C2D6G1_9BILA</name>
<evidence type="ECO:0000256" key="6">
    <source>
        <dbReference type="ARBA" id="ARBA00022989"/>
    </source>
</evidence>